<dbReference type="AlphaFoldDB" id="A0AAW4N776"/>
<reference evidence="1" key="1">
    <citation type="submission" date="2021-06" db="EMBL/GenBank/DDBJ databases">
        <title>Collection of gut derived symbiotic bacterial strains cultured from healthy donors.</title>
        <authorList>
            <person name="Lin H."/>
            <person name="Littmann E."/>
            <person name="Pamer E.G."/>
        </authorList>
    </citation>
    <scope>NUCLEOTIDE SEQUENCE</scope>
    <source>
        <strain evidence="1">MSK.21.74</strain>
    </source>
</reference>
<evidence type="ECO:0000313" key="1">
    <source>
        <dbReference type="EMBL" id="MBV3388105.1"/>
    </source>
</evidence>
<name>A0AAW4N776_9BACT</name>
<protein>
    <submittedName>
        <fullName evidence="1">Uncharacterized protein</fullName>
    </submittedName>
</protein>
<gene>
    <name evidence="1" type="ORF">KSW82_10170</name>
</gene>
<organism evidence="1 2">
    <name type="scientific">Segatella copri</name>
    <dbReference type="NCBI Taxonomy" id="165179"/>
    <lineage>
        <taxon>Bacteria</taxon>
        <taxon>Pseudomonadati</taxon>
        <taxon>Bacteroidota</taxon>
        <taxon>Bacteroidia</taxon>
        <taxon>Bacteroidales</taxon>
        <taxon>Prevotellaceae</taxon>
        <taxon>Segatella</taxon>
    </lineage>
</organism>
<dbReference type="RefSeq" id="WP_217313680.1">
    <property type="nucleotide sequence ID" value="NZ_JAHOEI010000038.1"/>
</dbReference>
<evidence type="ECO:0000313" key="2">
    <source>
        <dbReference type="Proteomes" id="UP001196765"/>
    </source>
</evidence>
<dbReference type="EMBL" id="JAHOEI010000038">
    <property type="protein sequence ID" value="MBV3388105.1"/>
    <property type="molecule type" value="Genomic_DNA"/>
</dbReference>
<dbReference type="Proteomes" id="UP001196765">
    <property type="component" value="Unassembled WGS sequence"/>
</dbReference>
<sequence length="71" mass="7847">MNTVKARLYVCGDCANKIKDAGLPKGAYRCPLIADVINTDVVWDTTDATDCIREGRYQCICTSNADVELFK</sequence>
<accession>A0AAW4N776</accession>
<proteinExistence type="predicted"/>
<comment type="caution">
    <text evidence="1">The sequence shown here is derived from an EMBL/GenBank/DDBJ whole genome shotgun (WGS) entry which is preliminary data.</text>
</comment>